<keyword evidence="4" id="KW-0472">Membrane</keyword>
<dbReference type="EMBL" id="CP012747">
    <property type="protein sequence ID" value="ALL66183.1"/>
    <property type="molecule type" value="Genomic_DNA"/>
</dbReference>
<dbReference type="KEGG" id="bcai:K788_0002704"/>
<accession>A0A0P0RCR5</accession>
<evidence type="ECO:0000256" key="5">
    <source>
        <dbReference type="ARBA" id="ARBA00023237"/>
    </source>
</evidence>
<proteinExistence type="inferred from homology"/>
<reference evidence="7 8" key="1">
    <citation type="journal article" date="2014" name="Genome Announc.">
        <title>Draft Genome Sequence of the Haloacid-Degrading Burkholderia caribensis Strain MBA4.</title>
        <authorList>
            <person name="Pan Y."/>
            <person name="Kong K.F."/>
            <person name="Tsang J.S."/>
        </authorList>
    </citation>
    <scope>NUCLEOTIDE SEQUENCE [LARGE SCALE GENOMIC DNA]</scope>
    <source>
        <strain evidence="7 8">MBA4</strain>
    </source>
</reference>
<evidence type="ECO:0000256" key="2">
    <source>
        <dbReference type="ARBA" id="ARBA00005722"/>
    </source>
</evidence>
<comment type="similarity">
    <text evidence="2">Belongs to the MipA/OmpV family.</text>
</comment>
<feature type="signal peptide" evidence="6">
    <location>
        <begin position="1"/>
        <end position="25"/>
    </location>
</feature>
<evidence type="ECO:0000256" key="6">
    <source>
        <dbReference type="SAM" id="SignalP"/>
    </source>
</evidence>
<dbReference type="AlphaFoldDB" id="A0A0P0RCR5"/>
<keyword evidence="3 6" id="KW-0732">Signal</keyword>
<comment type="subcellular location">
    <subcellularLocation>
        <location evidence="1">Cell outer membrane</location>
    </subcellularLocation>
</comment>
<dbReference type="PANTHER" id="PTHR38776">
    <property type="entry name" value="MLTA-INTERACTING PROTEIN-RELATED"/>
    <property type="match status" value="1"/>
</dbReference>
<feature type="chain" id="PRO_5006054138" evidence="6">
    <location>
        <begin position="26"/>
        <end position="250"/>
    </location>
</feature>
<name>A0A0P0RCR5_9BURK</name>
<evidence type="ECO:0000256" key="1">
    <source>
        <dbReference type="ARBA" id="ARBA00004442"/>
    </source>
</evidence>
<evidence type="ECO:0000256" key="3">
    <source>
        <dbReference type="ARBA" id="ARBA00022729"/>
    </source>
</evidence>
<organism evidence="7 8">
    <name type="scientific">Paraburkholderia caribensis MBA4</name>
    <dbReference type="NCBI Taxonomy" id="1323664"/>
    <lineage>
        <taxon>Bacteria</taxon>
        <taxon>Pseudomonadati</taxon>
        <taxon>Pseudomonadota</taxon>
        <taxon>Betaproteobacteria</taxon>
        <taxon>Burkholderiales</taxon>
        <taxon>Burkholderiaceae</taxon>
        <taxon>Paraburkholderia</taxon>
    </lineage>
</organism>
<keyword evidence="5" id="KW-0998">Cell outer membrane</keyword>
<dbReference type="GeneID" id="69970175"/>
<dbReference type="PANTHER" id="PTHR38776:SF1">
    <property type="entry name" value="MLTA-INTERACTING PROTEIN-RELATED"/>
    <property type="match status" value="1"/>
</dbReference>
<evidence type="ECO:0000313" key="7">
    <source>
        <dbReference type="EMBL" id="ALL66183.1"/>
    </source>
</evidence>
<dbReference type="GO" id="GO:0009279">
    <property type="term" value="C:cell outer membrane"/>
    <property type="evidence" value="ECO:0007669"/>
    <property type="project" value="UniProtKB-SubCell"/>
</dbReference>
<dbReference type="Pfam" id="PF06629">
    <property type="entry name" value="MipA"/>
    <property type="match status" value="1"/>
</dbReference>
<dbReference type="Proteomes" id="UP000019146">
    <property type="component" value="Chromosome 2"/>
</dbReference>
<evidence type="ECO:0000256" key="4">
    <source>
        <dbReference type="ARBA" id="ARBA00023136"/>
    </source>
</evidence>
<dbReference type="RefSeq" id="WP_082624904.1">
    <property type="nucleotide sequence ID" value="NZ_CP012747.1"/>
</dbReference>
<sequence>MRYLHAAAALTIGAAMVIPSRSAQSAETSLGAQVNVMPKYDGAASYRALPLPLFAYDNGLFFVSGLSAGIRYPIGAGISTGLIAQFDFGRDADDSSRLAGTNDISNTARIGAFVDWRRGKWHASLNALQATHSGYGLKVRLAGSYAALATPKNTVHLAVGATFGNGDYMNTYFGVTEQESLASQSRLAGYSPSGGIKGVDASVTWTHQINPHWSTAAVLGVSSLVGDAADSPVVEHKAAIFGSLGLAYRF</sequence>
<evidence type="ECO:0000313" key="8">
    <source>
        <dbReference type="Proteomes" id="UP000019146"/>
    </source>
</evidence>
<dbReference type="InterPro" id="IPR010583">
    <property type="entry name" value="MipA"/>
</dbReference>
<protein>
    <submittedName>
        <fullName evidence="7">Outer membrane protein V</fullName>
    </submittedName>
</protein>
<gene>
    <name evidence="7" type="ORF">K788_0002704</name>
</gene>